<dbReference type="OrthoDB" id="6305092at2"/>
<name>A0A432XIB2_9GAMM</name>
<dbReference type="InterPro" id="IPR024524">
    <property type="entry name" value="DUF3800"/>
</dbReference>
<dbReference type="Pfam" id="PF12686">
    <property type="entry name" value="DUF3800"/>
    <property type="match status" value="1"/>
</dbReference>
<dbReference type="EMBL" id="PIPU01000002">
    <property type="protein sequence ID" value="RUO48430.1"/>
    <property type="molecule type" value="Genomic_DNA"/>
</dbReference>
<sequence>MEYSLFADESGISSADKCYTIGCLLVPCQYLKEFEVEIITLIERHNLPTDRELKWSRVKRSYAVINFMIDVVRLIMSSPASFICKVTWKEHYRNWQRNEEEAFYKSYTMLMDFCARRLNSEIKAKIDDKSDAYNKRHEVVEIIANHQLKGLGRINSVTKCDSKAELLIQVADLLTGAVNASHNLWLTQGKAEIHAGKLVAIRKIAQSLGWEQLHHDTYPNADFNIWHFPFEEYRAQPSTEHVKPNFDVKYTTRDQVS</sequence>
<keyword evidence="2" id="KW-1185">Reference proteome</keyword>
<comment type="caution">
    <text evidence="1">The sequence shown here is derived from an EMBL/GenBank/DDBJ whole genome shotgun (WGS) entry which is preliminary data.</text>
</comment>
<protein>
    <submittedName>
        <fullName evidence="1">DUF3800 domain-containing protein</fullName>
    </submittedName>
</protein>
<dbReference type="Proteomes" id="UP000286985">
    <property type="component" value="Unassembled WGS sequence"/>
</dbReference>
<proteinExistence type="predicted"/>
<evidence type="ECO:0000313" key="1">
    <source>
        <dbReference type="EMBL" id="RUO48430.1"/>
    </source>
</evidence>
<dbReference type="AlphaFoldDB" id="A0A432XIB2"/>
<gene>
    <name evidence="1" type="ORF">CWE24_06505</name>
</gene>
<accession>A0A432XIB2</accession>
<evidence type="ECO:0000313" key="2">
    <source>
        <dbReference type="Proteomes" id="UP000286985"/>
    </source>
</evidence>
<reference evidence="2" key="1">
    <citation type="journal article" date="2018" name="Front. Microbiol.">
        <title>Genome-Based Analysis Reveals the Taxonomy and Diversity of the Family Idiomarinaceae.</title>
        <authorList>
            <person name="Liu Y."/>
            <person name="Lai Q."/>
            <person name="Shao Z."/>
        </authorList>
    </citation>
    <scope>NUCLEOTIDE SEQUENCE [LARGE SCALE GENOMIC DNA]</scope>
    <source>
        <strain evidence="2">908033</strain>
    </source>
</reference>
<dbReference type="RefSeq" id="WP_092841326.1">
    <property type="nucleotide sequence ID" value="NZ_FPCF01000006.1"/>
</dbReference>
<organism evidence="1 2">
    <name type="scientific">Pseudidiomarina donghaiensis</name>
    <dbReference type="NCBI Taxonomy" id="519452"/>
    <lineage>
        <taxon>Bacteria</taxon>
        <taxon>Pseudomonadati</taxon>
        <taxon>Pseudomonadota</taxon>
        <taxon>Gammaproteobacteria</taxon>
        <taxon>Alteromonadales</taxon>
        <taxon>Idiomarinaceae</taxon>
        <taxon>Pseudidiomarina</taxon>
    </lineage>
</organism>